<dbReference type="PANTHER" id="PTHR11753">
    <property type="entry name" value="ADAPTOR COMPLEXES SMALL SUBUNIT FAMILY"/>
    <property type="match status" value="1"/>
</dbReference>
<dbReference type="InterPro" id="IPR011012">
    <property type="entry name" value="Longin-like_dom_sf"/>
</dbReference>
<keyword evidence="5" id="KW-0472">Membrane</keyword>
<dbReference type="GO" id="GO:0006886">
    <property type="term" value="P:intracellular protein transport"/>
    <property type="evidence" value="ECO:0007669"/>
    <property type="project" value="InterPro"/>
</dbReference>
<dbReference type="InterPro" id="IPR000804">
    <property type="entry name" value="Clathrin_sm-chain_CS"/>
</dbReference>
<feature type="region of interest" description="Disordered" evidence="6">
    <location>
        <begin position="1"/>
        <end position="48"/>
    </location>
</feature>
<dbReference type="GO" id="GO:0030117">
    <property type="term" value="C:membrane coat"/>
    <property type="evidence" value="ECO:0007669"/>
    <property type="project" value="InterPro"/>
</dbReference>
<comment type="subcellular location">
    <subcellularLocation>
        <location evidence="1">Endomembrane system</location>
    </subcellularLocation>
</comment>
<name>A0A1A8VLK7_PLAOA</name>
<gene>
    <name evidence="8" type="ORF">POVCU2_0005790</name>
</gene>
<dbReference type="GO" id="GO:0016192">
    <property type="term" value="P:vesicle-mediated transport"/>
    <property type="evidence" value="ECO:0007669"/>
    <property type="project" value="InterPro"/>
</dbReference>
<protein>
    <submittedName>
        <fullName evidence="8">AP-2 complex subunit sigma, putative</fullName>
    </submittedName>
</protein>
<evidence type="ECO:0000256" key="6">
    <source>
        <dbReference type="SAM" id="MobiDB-lite"/>
    </source>
</evidence>
<dbReference type="GO" id="GO:0012505">
    <property type="term" value="C:endomembrane system"/>
    <property type="evidence" value="ECO:0007669"/>
    <property type="project" value="UniProtKB-SubCell"/>
</dbReference>
<dbReference type="Gene3D" id="3.30.450.60">
    <property type="match status" value="1"/>
</dbReference>
<dbReference type="InterPro" id="IPR016635">
    <property type="entry name" value="AP_complex_ssu"/>
</dbReference>
<organism evidence="8 9">
    <name type="scientific">Plasmodium ovale curtisi</name>
    <dbReference type="NCBI Taxonomy" id="864141"/>
    <lineage>
        <taxon>Eukaryota</taxon>
        <taxon>Sar</taxon>
        <taxon>Alveolata</taxon>
        <taxon>Apicomplexa</taxon>
        <taxon>Aconoidasida</taxon>
        <taxon>Haemosporida</taxon>
        <taxon>Plasmodiidae</taxon>
        <taxon>Plasmodium</taxon>
        <taxon>Plasmodium (Plasmodium)</taxon>
    </lineage>
</organism>
<evidence type="ECO:0000259" key="7">
    <source>
        <dbReference type="Pfam" id="PF01217"/>
    </source>
</evidence>
<reference evidence="9" key="1">
    <citation type="submission" date="2016-05" db="EMBL/GenBank/DDBJ databases">
        <authorList>
            <person name="Naeem Raeece"/>
        </authorList>
    </citation>
    <scope>NUCLEOTIDE SEQUENCE [LARGE SCALE GENOMIC DNA]</scope>
</reference>
<feature type="domain" description="AP complex mu/sigma subunit" evidence="7">
    <location>
        <begin position="67"/>
        <end position="186"/>
    </location>
</feature>
<evidence type="ECO:0000256" key="2">
    <source>
        <dbReference type="ARBA" id="ARBA00006972"/>
    </source>
</evidence>
<evidence type="ECO:0000313" key="9">
    <source>
        <dbReference type="Proteomes" id="UP000078560"/>
    </source>
</evidence>
<dbReference type="AlphaFoldDB" id="A0A1A8VLK7"/>
<evidence type="ECO:0000256" key="4">
    <source>
        <dbReference type="ARBA" id="ARBA00022927"/>
    </source>
</evidence>
<dbReference type="PROSITE" id="PS00989">
    <property type="entry name" value="CLAT_ADAPTOR_S"/>
    <property type="match status" value="1"/>
</dbReference>
<dbReference type="EMBL" id="FLQU01000083">
    <property type="protein sequence ID" value="SBS80523.1"/>
    <property type="molecule type" value="Genomic_DNA"/>
</dbReference>
<dbReference type="Proteomes" id="UP000078560">
    <property type="component" value="Unassembled WGS sequence"/>
</dbReference>
<sequence length="188" mass="22605">MTNSLIRSFKNETKKTNHSNYATDRHKWREKSGQCEKDGEREGKREREGETLKKNGELCCKLFFLEYINCDEAKQKKIERDINKILINRSKSYANIFVYENFKIVYRLYAGLYFVVCIENENELYVLEFIHFMAQLLDTFFTNVCELDLLFNFHFLYYFFDNIILGGYIYEVNKNIILDKISKIKKLL</sequence>
<keyword evidence="4" id="KW-0653">Protein transport</keyword>
<evidence type="ECO:0000256" key="1">
    <source>
        <dbReference type="ARBA" id="ARBA00004308"/>
    </source>
</evidence>
<proteinExistence type="inferred from homology"/>
<dbReference type="InterPro" id="IPR022775">
    <property type="entry name" value="AP_mu_sigma_su"/>
</dbReference>
<feature type="compositionally biased region" description="Basic and acidic residues" evidence="6">
    <location>
        <begin position="23"/>
        <end position="48"/>
    </location>
</feature>
<accession>A0A1A8VLK7</accession>
<comment type="similarity">
    <text evidence="2">Belongs to the adaptor complexes small subunit family.</text>
</comment>
<dbReference type="SUPFAM" id="SSF64356">
    <property type="entry name" value="SNARE-like"/>
    <property type="match status" value="1"/>
</dbReference>
<dbReference type="Pfam" id="PF01217">
    <property type="entry name" value="Clat_adaptor_s"/>
    <property type="match status" value="1"/>
</dbReference>
<evidence type="ECO:0000256" key="3">
    <source>
        <dbReference type="ARBA" id="ARBA00022448"/>
    </source>
</evidence>
<evidence type="ECO:0000313" key="8">
    <source>
        <dbReference type="EMBL" id="SBS80523.1"/>
    </source>
</evidence>
<keyword evidence="3" id="KW-0813">Transport</keyword>
<evidence type="ECO:0000256" key="5">
    <source>
        <dbReference type="ARBA" id="ARBA00023136"/>
    </source>
</evidence>